<dbReference type="AlphaFoldDB" id="A0A7S2UEC4"/>
<dbReference type="EMBL" id="HBHQ01013204">
    <property type="protein sequence ID" value="CAD9816959.1"/>
    <property type="molecule type" value="Transcribed_RNA"/>
</dbReference>
<organism evidence="2">
    <name type="scientific">Attheya septentrionalis</name>
    <dbReference type="NCBI Taxonomy" id="420275"/>
    <lineage>
        <taxon>Eukaryota</taxon>
        <taxon>Sar</taxon>
        <taxon>Stramenopiles</taxon>
        <taxon>Ochrophyta</taxon>
        <taxon>Bacillariophyta</taxon>
        <taxon>Coscinodiscophyceae</taxon>
        <taxon>Chaetocerotophycidae</taxon>
        <taxon>Chaetocerotales</taxon>
        <taxon>Attheyaceae</taxon>
        <taxon>Attheya</taxon>
    </lineage>
</organism>
<reference evidence="2" key="1">
    <citation type="submission" date="2021-01" db="EMBL/GenBank/DDBJ databases">
        <authorList>
            <person name="Corre E."/>
            <person name="Pelletier E."/>
            <person name="Niang G."/>
            <person name="Scheremetjew M."/>
            <person name="Finn R."/>
            <person name="Kale V."/>
            <person name="Holt S."/>
            <person name="Cochrane G."/>
            <person name="Meng A."/>
            <person name="Brown T."/>
            <person name="Cohen L."/>
        </authorList>
    </citation>
    <scope>NUCLEOTIDE SEQUENCE</scope>
    <source>
        <strain evidence="2">CCMP2084</strain>
    </source>
</reference>
<name>A0A7S2UEC4_9STRA</name>
<sequence>MNEILCVYMLAEEERANSVANELPSKHPNEHIARLCTSKIPFGTLIVDPKDRAGRNAAHPRNPADGCRSDKTLNSRDVRKEDHQSQTKGNAINRQLVGEHAVLEQGAGASFTNPNVTELGHCQGDIECSRRFREYLALFGSAVGSPRSLYLHGYRGRQREEVSPRRI</sequence>
<evidence type="ECO:0000313" key="2">
    <source>
        <dbReference type="EMBL" id="CAD9816959.1"/>
    </source>
</evidence>
<accession>A0A7S2UEC4</accession>
<proteinExistence type="predicted"/>
<feature type="compositionally biased region" description="Basic and acidic residues" evidence="1">
    <location>
        <begin position="67"/>
        <end position="85"/>
    </location>
</feature>
<evidence type="ECO:0000256" key="1">
    <source>
        <dbReference type="SAM" id="MobiDB-lite"/>
    </source>
</evidence>
<gene>
    <name evidence="2" type="ORF">ASEP1449_LOCUS8791</name>
</gene>
<protein>
    <submittedName>
        <fullName evidence="2">Uncharacterized protein</fullName>
    </submittedName>
</protein>
<feature type="region of interest" description="Disordered" evidence="1">
    <location>
        <begin position="52"/>
        <end position="90"/>
    </location>
</feature>